<evidence type="ECO:0000259" key="5">
    <source>
        <dbReference type="PROSITE" id="PS50048"/>
    </source>
</evidence>
<dbReference type="PANTHER" id="PTHR31001:SF45">
    <property type="entry name" value="ZN(II)2CYS6 TRANSCRIPTION FACTOR (EUROFUNG)"/>
    <property type="match status" value="1"/>
</dbReference>
<dbReference type="Pfam" id="PF04082">
    <property type="entry name" value="Fungal_trans"/>
    <property type="match status" value="1"/>
</dbReference>
<dbReference type="GO" id="GO:0008270">
    <property type="term" value="F:zinc ion binding"/>
    <property type="evidence" value="ECO:0007669"/>
    <property type="project" value="InterPro"/>
</dbReference>
<evidence type="ECO:0000313" key="6">
    <source>
        <dbReference type="EMBL" id="CVK93532.1"/>
    </source>
</evidence>
<dbReference type="CDD" id="cd12148">
    <property type="entry name" value="fungal_TF_MHR"/>
    <property type="match status" value="1"/>
</dbReference>
<feature type="region of interest" description="Disordered" evidence="4">
    <location>
        <begin position="445"/>
        <end position="465"/>
    </location>
</feature>
<protein>
    <recommendedName>
        <fullName evidence="5">Zn(2)-C6 fungal-type domain-containing protein</fullName>
    </recommendedName>
</protein>
<feature type="domain" description="Zn(2)-C6 fungal-type" evidence="5">
    <location>
        <begin position="40"/>
        <end position="69"/>
    </location>
</feature>
<dbReference type="Pfam" id="PF00172">
    <property type="entry name" value="Zn_clus"/>
    <property type="match status" value="1"/>
</dbReference>
<dbReference type="InterPro" id="IPR050613">
    <property type="entry name" value="Sec_Metabolite_Reg"/>
</dbReference>
<feature type="region of interest" description="Disordered" evidence="4">
    <location>
        <begin position="1"/>
        <end position="32"/>
    </location>
</feature>
<dbReference type="VEuPathDB" id="FungiDB:FMAN_02918"/>
<organism evidence="6 7">
    <name type="scientific">Fusarium mangiferae</name>
    <name type="common">Mango malformation disease fungus</name>
    <dbReference type="NCBI Taxonomy" id="192010"/>
    <lineage>
        <taxon>Eukaryota</taxon>
        <taxon>Fungi</taxon>
        <taxon>Dikarya</taxon>
        <taxon>Ascomycota</taxon>
        <taxon>Pezizomycotina</taxon>
        <taxon>Sordariomycetes</taxon>
        <taxon>Hypocreomycetidae</taxon>
        <taxon>Hypocreales</taxon>
        <taxon>Nectriaceae</taxon>
        <taxon>Fusarium</taxon>
        <taxon>Fusarium fujikuroi species complex</taxon>
    </lineage>
</organism>
<keyword evidence="7" id="KW-1185">Reference proteome</keyword>
<dbReference type="SMART" id="SM00906">
    <property type="entry name" value="Fungal_trans"/>
    <property type="match status" value="1"/>
</dbReference>
<feature type="compositionally biased region" description="Low complexity" evidence="4">
    <location>
        <begin position="8"/>
        <end position="32"/>
    </location>
</feature>
<evidence type="ECO:0000256" key="3">
    <source>
        <dbReference type="ARBA" id="ARBA00023242"/>
    </source>
</evidence>
<feature type="region of interest" description="Disordered" evidence="4">
    <location>
        <begin position="132"/>
        <end position="154"/>
    </location>
</feature>
<dbReference type="InterPro" id="IPR001138">
    <property type="entry name" value="Zn2Cys6_DnaBD"/>
</dbReference>
<dbReference type="InterPro" id="IPR036864">
    <property type="entry name" value="Zn2-C6_fun-type_DNA-bd_sf"/>
</dbReference>
<keyword evidence="2" id="KW-0479">Metal-binding</keyword>
<dbReference type="GeneID" id="65082189"/>
<evidence type="ECO:0000256" key="1">
    <source>
        <dbReference type="ARBA" id="ARBA00004123"/>
    </source>
</evidence>
<dbReference type="SUPFAM" id="SSF57701">
    <property type="entry name" value="Zn2/Cys6 DNA-binding domain"/>
    <property type="match status" value="1"/>
</dbReference>
<comment type="subcellular location">
    <subcellularLocation>
        <location evidence="1">Nucleus</location>
    </subcellularLocation>
</comment>
<name>A0A1L7T9R7_FUSMA</name>
<gene>
    <name evidence="6" type="ORF">FMAN_02918</name>
</gene>
<evidence type="ECO:0000313" key="7">
    <source>
        <dbReference type="Proteomes" id="UP000184255"/>
    </source>
</evidence>
<evidence type="ECO:0000256" key="4">
    <source>
        <dbReference type="SAM" id="MobiDB-lite"/>
    </source>
</evidence>
<proteinExistence type="predicted"/>
<evidence type="ECO:0000256" key="2">
    <source>
        <dbReference type="ARBA" id="ARBA00022723"/>
    </source>
</evidence>
<feature type="region of interest" description="Disordered" evidence="4">
    <location>
        <begin position="661"/>
        <end position="722"/>
    </location>
</feature>
<dbReference type="InterPro" id="IPR007219">
    <property type="entry name" value="XnlR_reg_dom"/>
</dbReference>
<dbReference type="EMBL" id="FCQH01000006">
    <property type="protein sequence ID" value="CVK93532.1"/>
    <property type="molecule type" value="Genomic_DNA"/>
</dbReference>
<feature type="compositionally biased region" description="Polar residues" evidence="4">
    <location>
        <begin position="685"/>
        <end position="695"/>
    </location>
</feature>
<dbReference type="Gene3D" id="4.10.240.10">
    <property type="entry name" value="Zn(2)-C6 fungal-type DNA-binding domain"/>
    <property type="match status" value="1"/>
</dbReference>
<dbReference type="RefSeq" id="XP_041682209.1">
    <property type="nucleotide sequence ID" value="XM_041831669.1"/>
</dbReference>
<comment type="caution">
    <text evidence="6">The sequence shown here is derived from an EMBL/GenBank/DDBJ whole genome shotgun (WGS) entry which is preliminary data.</text>
</comment>
<accession>A0A1L7T9R7</accession>
<dbReference type="Proteomes" id="UP000184255">
    <property type="component" value="Unassembled WGS sequence"/>
</dbReference>
<reference evidence="7" key="1">
    <citation type="journal article" date="2016" name="Genome Biol. Evol.">
        <title>Comparative 'omics' of the Fusarium fujikuroi species complex highlights differences in genetic potential and metabolite synthesis.</title>
        <authorList>
            <person name="Niehaus E.-M."/>
            <person name="Muensterkoetter M."/>
            <person name="Proctor R.H."/>
            <person name="Brown D.W."/>
            <person name="Sharon A."/>
            <person name="Idan Y."/>
            <person name="Oren-Young L."/>
            <person name="Sieber C.M."/>
            <person name="Novak O."/>
            <person name="Pencik A."/>
            <person name="Tarkowska D."/>
            <person name="Hromadova K."/>
            <person name="Freeman S."/>
            <person name="Maymon M."/>
            <person name="Elazar M."/>
            <person name="Youssef S.A."/>
            <person name="El-Shabrawy E.S.M."/>
            <person name="Shalaby A.B.A."/>
            <person name="Houterman P."/>
            <person name="Brock N.L."/>
            <person name="Burkhardt I."/>
            <person name="Tsavkelova E.A."/>
            <person name="Dickschat J.S."/>
            <person name="Galuszka P."/>
            <person name="Gueldener U."/>
            <person name="Tudzynski B."/>
        </authorList>
    </citation>
    <scope>NUCLEOTIDE SEQUENCE [LARGE SCALE GENOMIC DNA]</scope>
    <source>
        <strain evidence="7">MRC7560</strain>
    </source>
</reference>
<dbReference type="PROSITE" id="PS50048">
    <property type="entry name" value="ZN2_CY6_FUNGAL_2"/>
    <property type="match status" value="1"/>
</dbReference>
<sequence length="789" mass="87618">MPYPNGIPGVPGSAPQQQQQQSQVQQPQDPSAIKLTRGTSCVLCQQRKVRCDKNKPCANCVKAKVECRVIPPQPPRRRKKRLQEKDLIDRLKKYETLLAEHGVKVEAIGHELRPDGPPGEDVEELENDFEGLKTTPEASSSPAPSNSEQRTGGGAWFSYHKEFRASEHMLQDSSDDEPEVGSSIHRAFDRMFDTDGFPFIVGAAPVPIANLHPSTIHIFQLWQIYIDNINPLLKITHVPTVQAQIIEASSDLENAPKNIEALMFSMYLMAITSLEDADVYKRFNETKKELLARYHTGTQHALTKAGFMRVNDPILLQAYILYLFAVRWFVDPRQVFCLIGLAVRIAQRMGLHRDPAQFGLPPFEVEQRRRLWWTLVGYDRRLGEMAGSTVTALSTGGDCKIPMNVNDSDLHVDGKELPTPHSGPTEMLFSLTRVELAMAVSSDSNRDSYKMNNTDKSPAGTPASKNQATIRLAGQDGPAYTLDGFCAHIEGTYLSQCDPKIPLHFFTLTMTRQAMCKMRIISFLVRMHSNDDNLPLKDVERDSLFLQATQMIEYDNVVQSSESLRPFKWYSMHHFPFPAYMFLVQELRHRVSGPMVERAWDAIEKNHDLRGLLNNYHNPMHMAFGGHFIKAWDAHEAALVAAGRQVHRPAFLGPLRERVAARRRAKQANRPVPNPPQPPVGIPHSQVTTPSSTGFAPSVGHMTPGTVHHGQRANSGSVASSDEPGEMDWTYMMSGYNDTSSFTPMGGFGSFSGGFGGGMPGMPGMPPGMGGMGRPPTGNPPGGRMYGGN</sequence>
<dbReference type="GO" id="GO:0005634">
    <property type="term" value="C:nucleus"/>
    <property type="evidence" value="ECO:0007669"/>
    <property type="project" value="UniProtKB-SubCell"/>
</dbReference>
<feature type="compositionally biased region" description="Low complexity" evidence="4">
    <location>
        <begin position="136"/>
        <end position="148"/>
    </location>
</feature>
<dbReference type="GO" id="GO:0003677">
    <property type="term" value="F:DNA binding"/>
    <property type="evidence" value="ECO:0007669"/>
    <property type="project" value="InterPro"/>
</dbReference>
<feature type="compositionally biased region" description="Pro residues" evidence="4">
    <location>
        <begin position="672"/>
        <end position="681"/>
    </location>
</feature>
<dbReference type="PANTHER" id="PTHR31001">
    <property type="entry name" value="UNCHARACTERIZED TRANSCRIPTIONAL REGULATORY PROTEIN"/>
    <property type="match status" value="1"/>
</dbReference>
<dbReference type="AlphaFoldDB" id="A0A1L7T9R7"/>
<dbReference type="GO" id="GO:0006351">
    <property type="term" value="P:DNA-templated transcription"/>
    <property type="evidence" value="ECO:0007669"/>
    <property type="project" value="InterPro"/>
</dbReference>
<dbReference type="CDD" id="cd00067">
    <property type="entry name" value="GAL4"/>
    <property type="match status" value="1"/>
</dbReference>
<dbReference type="SMART" id="SM00066">
    <property type="entry name" value="GAL4"/>
    <property type="match status" value="1"/>
</dbReference>
<keyword evidence="3" id="KW-0539">Nucleus</keyword>
<dbReference type="GO" id="GO:0000981">
    <property type="term" value="F:DNA-binding transcription factor activity, RNA polymerase II-specific"/>
    <property type="evidence" value="ECO:0007669"/>
    <property type="project" value="InterPro"/>
</dbReference>